<dbReference type="KEGG" id="aum:AURMO_01777"/>
<dbReference type="InterPro" id="IPR016181">
    <property type="entry name" value="Acyl_CoA_acyltransferase"/>
</dbReference>
<dbReference type="InterPro" id="IPR003447">
    <property type="entry name" value="FEMABX"/>
</dbReference>
<dbReference type="EMBL" id="CP023994">
    <property type="protein sequence ID" value="AWR22358.1"/>
    <property type="molecule type" value="Genomic_DNA"/>
</dbReference>
<evidence type="ECO:0000256" key="3">
    <source>
        <dbReference type="ARBA" id="ARBA00022960"/>
    </source>
</evidence>
<evidence type="ECO:0000313" key="8">
    <source>
        <dbReference type="Proteomes" id="UP000246894"/>
    </source>
</evidence>
<reference evidence="7 8" key="1">
    <citation type="submission" date="2017-10" db="EMBL/GenBank/DDBJ databases">
        <title>Genome of an Actinobacterium that displays light-enhanced growth.</title>
        <authorList>
            <person name="Maresca J.A."/>
            <person name="Hempel P."/>
            <person name="Shevchenko O."/>
            <person name="Miller K.J."/>
            <person name="Hahn M.W."/>
        </authorList>
    </citation>
    <scope>NUCLEOTIDE SEQUENCE [LARGE SCALE GENOMIC DNA]</scope>
    <source>
        <strain evidence="7 8">MWH-Mo1</strain>
    </source>
</reference>
<sequence>MTGSPSPESWNDAVLHTQHHPHFMQSLAWAQFKTGSGWEPSGQHLTNDSGEEVLAVQEFTRPAFGLGNLIHAPRVSGITPEKVKVLTEHAKKLRGGKNLAYKIETYQQTDPELIAAYKSNGWVEAYPSQYQWSVTVDLTPDEDTMFANFGPKARNHLRFAMKADIEVNRVPFEEKNIVQLLELVGGTKDRSGAFFRSEDYLRKAWGTFDEAGQARLYTAHHEGTLIAAAVVFTFGKKAWYKDGGSIRTQKRLPAPHLMQWTIMRDLKAEGFEAYDLGNVPDPENITAGAMEGLWHFKTGFNSTVDTYMPAFEYPLNSKQKLWNTFETKFLGLYSRLRKDYWY</sequence>
<dbReference type="GO" id="GO:0016755">
    <property type="term" value="F:aminoacyltransferase activity"/>
    <property type="evidence" value="ECO:0007669"/>
    <property type="project" value="InterPro"/>
</dbReference>
<evidence type="ECO:0000256" key="5">
    <source>
        <dbReference type="ARBA" id="ARBA00023315"/>
    </source>
</evidence>
<evidence type="ECO:0000256" key="1">
    <source>
        <dbReference type="ARBA" id="ARBA00009943"/>
    </source>
</evidence>
<organism evidence="7 8">
    <name type="scientific">Aurantimicrobium photophilum</name>
    <dbReference type="NCBI Taxonomy" id="1987356"/>
    <lineage>
        <taxon>Bacteria</taxon>
        <taxon>Bacillati</taxon>
        <taxon>Actinomycetota</taxon>
        <taxon>Actinomycetes</taxon>
        <taxon>Micrococcales</taxon>
        <taxon>Microbacteriaceae</taxon>
        <taxon>Aurantimicrobium</taxon>
    </lineage>
</organism>
<dbReference type="GO" id="GO:0008360">
    <property type="term" value="P:regulation of cell shape"/>
    <property type="evidence" value="ECO:0007669"/>
    <property type="project" value="UniProtKB-KW"/>
</dbReference>
<dbReference type="Gene3D" id="3.40.630.30">
    <property type="match status" value="2"/>
</dbReference>
<keyword evidence="8" id="KW-1185">Reference proteome</keyword>
<dbReference type="PANTHER" id="PTHR36174:SF1">
    <property type="entry name" value="LIPID II:GLYCINE GLYCYLTRANSFERASE"/>
    <property type="match status" value="1"/>
</dbReference>
<dbReference type="PROSITE" id="PS51191">
    <property type="entry name" value="FEMABX"/>
    <property type="match status" value="1"/>
</dbReference>
<name>A0A2Z3S6J0_9MICO</name>
<keyword evidence="6" id="KW-0961">Cell wall biogenesis/degradation</keyword>
<dbReference type="GO" id="GO:0071555">
    <property type="term" value="P:cell wall organization"/>
    <property type="evidence" value="ECO:0007669"/>
    <property type="project" value="UniProtKB-KW"/>
</dbReference>
<proteinExistence type="inferred from homology"/>
<dbReference type="InterPro" id="IPR050644">
    <property type="entry name" value="PG_Glycine_Bridge_Synth"/>
</dbReference>
<dbReference type="Pfam" id="PF02388">
    <property type="entry name" value="FemAB"/>
    <property type="match status" value="2"/>
</dbReference>
<dbReference type="AlphaFoldDB" id="A0A2Z3S6J0"/>
<dbReference type="Proteomes" id="UP000246894">
    <property type="component" value="Chromosome"/>
</dbReference>
<keyword evidence="3" id="KW-0133">Cell shape</keyword>
<gene>
    <name evidence="7" type="ORF">AURMO_01777</name>
</gene>
<dbReference type="RefSeq" id="WP_162532720.1">
    <property type="nucleotide sequence ID" value="NZ_CP023994.1"/>
</dbReference>
<dbReference type="GO" id="GO:0009252">
    <property type="term" value="P:peptidoglycan biosynthetic process"/>
    <property type="evidence" value="ECO:0007669"/>
    <property type="project" value="UniProtKB-KW"/>
</dbReference>
<dbReference type="PANTHER" id="PTHR36174">
    <property type="entry name" value="LIPID II:GLYCINE GLYCYLTRANSFERASE"/>
    <property type="match status" value="1"/>
</dbReference>
<keyword evidence="2" id="KW-0808">Transferase</keyword>
<evidence type="ECO:0000256" key="6">
    <source>
        <dbReference type="ARBA" id="ARBA00023316"/>
    </source>
</evidence>
<evidence type="ECO:0000256" key="2">
    <source>
        <dbReference type="ARBA" id="ARBA00022679"/>
    </source>
</evidence>
<evidence type="ECO:0000313" key="7">
    <source>
        <dbReference type="EMBL" id="AWR22358.1"/>
    </source>
</evidence>
<accession>A0A2Z3S6J0</accession>
<protein>
    <submittedName>
        <fullName evidence="7">FemAB family protein</fullName>
    </submittedName>
</protein>
<evidence type="ECO:0000256" key="4">
    <source>
        <dbReference type="ARBA" id="ARBA00022984"/>
    </source>
</evidence>
<comment type="similarity">
    <text evidence="1">Belongs to the FemABX family.</text>
</comment>
<keyword evidence="5" id="KW-0012">Acyltransferase</keyword>
<keyword evidence="4" id="KW-0573">Peptidoglycan synthesis</keyword>
<dbReference type="SUPFAM" id="SSF55729">
    <property type="entry name" value="Acyl-CoA N-acyltransferases (Nat)"/>
    <property type="match status" value="2"/>
</dbReference>